<dbReference type="Proteomes" id="UP000290649">
    <property type="component" value="Unassembled WGS sequence"/>
</dbReference>
<dbReference type="AlphaFoldDB" id="A0A4Q0VPT2"/>
<keyword evidence="8" id="KW-1185">Reference proteome</keyword>
<reference evidence="7 8" key="1">
    <citation type="journal article" date="2019" name="Int. J. Syst. Evol. Microbiol.">
        <title>Anaerobacillus alkaliphilus sp. nov., a novel alkaliphilic and moderately halophilic bacterium.</title>
        <authorList>
            <person name="Borsodi A.K."/>
            <person name="Aszalos J.M."/>
            <person name="Bihari P."/>
            <person name="Nagy I."/>
            <person name="Schumann P."/>
            <person name="Sproer C."/>
            <person name="Kovacs A.L."/>
            <person name="Boka K."/>
            <person name="Dobosy P."/>
            <person name="Ovari M."/>
            <person name="Szili-Kovacs T."/>
            <person name="Toth E."/>
        </authorList>
    </citation>
    <scope>NUCLEOTIDE SEQUENCE [LARGE SCALE GENOMIC DNA]</scope>
    <source>
        <strain evidence="7 8">B16-10</strain>
    </source>
</reference>
<keyword evidence="4 6" id="KW-1133">Transmembrane helix</keyword>
<dbReference type="EMBL" id="QOUX01000046">
    <property type="protein sequence ID" value="RXI98169.1"/>
    <property type="molecule type" value="Genomic_DNA"/>
</dbReference>
<evidence type="ECO:0000256" key="3">
    <source>
        <dbReference type="ARBA" id="ARBA00022692"/>
    </source>
</evidence>
<keyword evidence="3 6" id="KW-0812">Transmembrane</keyword>
<dbReference type="RefSeq" id="WP_129079529.1">
    <property type="nucleotide sequence ID" value="NZ_QOUX01000046.1"/>
</dbReference>
<evidence type="ECO:0000313" key="8">
    <source>
        <dbReference type="Proteomes" id="UP000290649"/>
    </source>
</evidence>
<protein>
    <submittedName>
        <fullName evidence="7">YjcZ family sporulation protein</fullName>
    </submittedName>
</protein>
<dbReference type="InterPro" id="IPR010070">
    <property type="entry name" value="YjcZ-like"/>
</dbReference>
<evidence type="ECO:0000256" key="5">
    <source>
        <dbReference type="ARBA" id="ARBA00023136"/>
    </source>
</evidence>
<proteinExistence type="inferred from homology"/>
<comment type="similarity">
    <text evidence="2">Belongs to the SscA family.</text>
</comment>
<dbReference type="GO" id="GO:0016020">
    <property type="term" value="C:membrane"/>
    <property type="evidence" value="ECO:0007669"/>
    <property type="project" value="UniProtKB-SubCell"/>
</dbReference>
<name>A0A4Q0VPT2_9BACI</name>
<gene>
    <name evidence="7" type="ORF">DS745_17670</name>
</gene>
<dbReference type="NCBIfam" id="TIGR01732">
    <property type="entry name" value="tiny_TM_bacill"/>
    <property type="match status" value="1"/>
</dbReference>
<comment type="caution">
    <text evidence="7">The sequence shown here is derived from an EMBL/GenBank/DDBJ whole genome shotgun (WGS) entry which is preliminary data.</text>
</comment>
<keyword evidence="5 6" id="KW-0472">Membrane</keyword>
<evidence type="ECO:0000256" key="2">
    <source>
        <dbReference type="ARBA" id="ARBA00010221"/>
    </source>
</evidence>
<feature type="transmembrane region" description="Helical" evidence="6">
    <location>
        <begin position="29"/>
        <end position="47"/>
    </location>
</feature>
<evidence type="ECO:0000256" key="1">
    <source>
        <dbReference type="ARBA" id="ARBA00004167"/>
    </source>
</evidence>
<evidence type="ECO:0000313" key="7">
    <source>
        <dbReference type="EMBL" id="RXI98169.1"/>
    </source>
</evidence>
<comment type="subcellular location">
    <subcellularLocation>
        <location evidence="1">Membrane</location>
        <topology evidence="1">Single-pass membrane protein</topology>
    </subcellularLocation>
</comment>
<dbReference type="Pfam" id="PF09680">
    <property type="entry name" value="YjcZ_2"/>
    <property type="match status" value="1"/>
</dbReference>
<accession>A0A4Q0VPT2</accession>
<organism evidence="7 8">
    <name type="scientific">Anaerobacillus alkaliphilus</name>
    <dbReference type="NCBI Taxonomy" id="1548597"/>
    <lineage>
        <taxon>Bacteria</taxon>
        <taxon>Bacillati</taxon>
        <taxon>Bacillota</taxon>
        <taxon>Bacilli</taxon>
        <taxon>Bacillales</taxon>
        <taxon>Bacillaceae</taxon>
        <taxon>Anaerobacillus</taxon>
    </lineage>
</organism>
<evidence type="ECO:0000256" key="6">
    <source>
        <dbReference type="SAM" id="Phobius"/>
    </source>
</evidence>
<sequence length="48" mass="4952">MYGYGCTDPCGFGYAAPAYAAPVAPRGTGFALIVVLFILLIIVGAAWL</sequence>
<evidence type="ECO:0000256" key="4">
    <source>
        <dbReference type="ARBA" id="ARBA00022989"/>
    </source>
</evidence>